<evidence type="ECO:0000256" key="5">
    <source>
        <dbReference type="ARBA" id="ARBA00022490"/>
    </source>
</evidence>
<dbReference type="InterPro" id="IPR042422">
    <property type="entry name" value="CC103"/>
</dbReference>
<dbReference type="InterPro" id="IPR031733">
    <property type="entry name" value="Dynein_attach_N"/>
</dbReference>
<feature type="domain" description="RNA-polymerase II-associated protein 3-like C-terminal" evidence="11">
    <location>
        <begin position="135"/>
        <end position="238"/>
    </location>
</feature>
<dbReference type="InParanoid" id="A0A0V0QXA1"/>
<keyword evidence="7" id="KW-0282">Flagellum</keyword>
<dbReference type="Pfam" id="PF15867">
    <property type="entry name" value="Dynein_attach_N"/>
    <property type="match status" value="1"/>
</dbReference>
<sequence length="273" mass="32204">MNRTYGEKPLKQSDLVLSVTKTREELEEAIDYENKRSNIDSAKKRAVLYGYDYEGFRQMVLGAHLFSIKSNDLNKFSQGEDSSLSGIYDRKKVVLNSEQTTFNNVNDLSMRNQQETEAFNIIIAEQLGKSELIAKNFREFRKNFDKFYQKDLNEVTAQIVYMLLKAQNYDSIKKIFMMDFDIAYFNKILDVFDFVFKNAIVPNKNIEEMLFIVHFLHELSKLKDFQFQVPGFLSKAEKQYLKQFISNINEQIKQNFPENLPPELEDVVKYYQK</sequence>
<accession>A0A0V0QXA1</accession>
<evidence type="ECO:0000256" key="8">
    <source>
        <dbReference type="ARBA" id="ARBA00023069"/>
    </source>
</evidence>
<evidence type="ECO:0000256" key="9">
    <source>
        <dbReference type="ARBA" id="ARBA00023273"/>
    </source>
</evidence>
<gene>
    <name evidence="13" type="ORF">PPERSA_09119</name>
</gene>
<protein>
    <submittedName>
        <fullName evidence="13">Uncharacterized protein</fullName>
    </submittedName>
</protein>
<dbReference type="EMBL" id="LDAU01000092">
    <property type="protein sequence ID" value="KRX06717.1"/>
    <property type="molecule type" value="Genomic_DNA"/>
</dbReference>
<keyword evidence="14" id="KW-1185">Reference proteome</keyword>
<dbReference type="Pfam" id="PF13877">
    <property type="entry name" value="RPAP3_C"/>
    <property type="match status" value="1"/>
</dbReference>
<keyword evidence="6" id="KW-0970">Cilium biogenesis/degradation</keyword>
<proteinExistence type="inferred from homology"/>
<name>A0A0V0QXA1_PSEPJ</name>
<keyword evidence="5" id="KW-0963">Cytoplasm</keyword>
<dbReference type="GO" id="GO:0003351">
    <property type="term" value="P:epithelial cilium movement involved in extracellular fluid movement"/>
    <property type="evidence" value="ECO:0007669"/>
    <property type="project" value="TreeGrafter"/>
</dbReference>
<comment type="subcellular location">
    <subcellularLocation>
        <location evidence="2">Cell projection</location>
        <location evidence="2">Cilium</location>
        <location evidence="2">Flagellum</location>
    </subcellularLocation>
    <subcellularLocation>
        <location evidence="3">Cytoplasm</location>
    </subcellularLocation>
</comment>
<dbReference type="OMA" id="EHQRINV"/>
<keyword evidence="9" id="KW-0966">Cell projection</keyword>
<comment type="caution">
    <text evidence="13">The sequence shown here is derived from an EMBL/GenBank/DDBJ whole genome shotgun (WGS) entry which is preliminary data.</text>
</comment>
<dbReference type="Proteomes" id="UP000054937">
    <property type="component" value="Unassembled WGS sequence"/>
</dbReference>
<comment type="subunit">
    <text evidence="4">Homodimer.</text>
</comment>
<evidence type="ECO:0000256" key="4">
    <source>
        <dbReference type="ARBA" id="ARBA00011738"/>
    </source>
</evidence>
<evidence type="ECO:0000313" key="13">
    <source>
        <dbReference type="EMBL" id="KRX06717.1"/>
    </source>
</evidence>
<dbReference type="PANTHER" id="PTHR28572:SF1">
    <property type="entry name" value="COILED-COIL DOMAIN-CONTAINING PROTEIN 103"/>
    <property type="match status" value="1"/>
</dbReference>
<dbReference type="GO" id="GO:0005576">
    <property type="term" value="C:extracellular region"/>
    <property type="evidence" value="ECO:0007669"/>
    <property type="project" value="GOC"/>
</dbReference>
<organism evidence="13 14">
    <name type="scientific">Pseudocohnilembus persalinus</name>
    <name type="common">Ciliate</name>
    <dbReference type="NCBI Taxonomy" id="266149"/>
    <lineage>
        <taxon>Eukaryota</taxon>
        <taxon>Sar</taxon>
        <taxon>Alveolata</taxon>
        <taxon>Ciliophora</taxon>
        <taxon>Intramacronucleata</taxon>
        <taxon>Oligohymenophorea</taxon>
        <taxon>Scuticociliatia</taxon>
        <taxon>Philasterida</taxon>
        <taxon>Pseudocohnilembidae</taxon>
        <taxon>Pseudocohnilembus</taxon>
    </lineage>
</organism>
<dbReference type="AlphaFoldDB" id="A0A0V0QXA1"/>
<evidence type="ECO:0000256" key="6">
    <source>
        <dbReference type="ARBA" id="ARBA00022794"/>
    </source>
</evidence>
<reference evidence="13 14" key="1">
    <citation type="journal article" date="2015" name="Sci. Rep.">
        <title>Genome of the facultative scuticociliatosis pathogen Pseudocohnilembus persalinus provides insight into its virulence through horizontal gene transfer.</title>
        <authorList>
            <person name="Xiong J."/>
            <person name="Wang G."/>
            <person name="Cheng J."/>
            <person name="Tian M."/>
            <person name="Pan X."/>
            <person name="Warren A."/>
            <person name="Jiang C."/>
            <person name="Yuan D."/>
            <person name="Miao W."/>
        </authorList>
    </citation>
    <scope>NUCLEOTIDE SEQUENCE [LARGE SCALE GENOMIC DNA]</scope>
    <source>
        <strain evidence="13">36N120E</strain>
    </source>
</reference>
<evidence type="ECO:0000256" key="1">
    <source>
        <dbReference type="ARBA" id="ARBA00004048"/>
    </source>
</evidence>
<keyword evidence="8" id="KW-0969">Cilium</keyword>
<evidence type="ECO:0000256" key="3">
    <source>
        <dbReference type="ARBA" id="ARBA00004496"/>
    </source>
</evidence>
<comment type="function">
    <text evidence="1">Dynein-attachment factor required for cilia motility.</text>
</comment>
<dbReference type="PANTHER" id="PTHR28572">
    <property type="entry name" value="COILED-COIL DOMAIN-CONTAINING PROTEIN 103"/>
    <property type="match status" value="1"/>
</dbReference>
<evidence type="ECO:0000256" key="7">
    <source>
        <dbReference type="ARBA" id="ARBA00022846"/>
    </source>
</evidence>
<dbReference type="GO" id="GO:0036157">
    <property type="term" value="C:outer dynein arm"/>
    <property type="evidence" value="ECO:0007669"/>
    <property type="project" value="InterPro"/>
</dbReference>
<comment type="similarity">
    <text evidence="10">Belongs to the DNAAF19/PR46b family.</text>
</comment>
<dbReference type="OrthoDB" id="312261at2759"/>
<dbReference type="GO" id="GO:0036159">
    <property type="term" value="P:inner dynein arm assembly"/>
    <property type="evidence" value="ECO:0007669"/>
    <property type="project" value="TreeGrafter"/>
</dbReference>
<dbReference type="GO" id="GO:0007368">
    <property type="term" value="P:determination of left/right symmetry"/>
    <property type="evidence" value="ECO:0007669"/>
    <property type="project" value="TreeGrafter"/>
</dbReference>
<dbReference type="GO" id="GO:0031514">
    <property type="term" value="C:motile cilium"/>
    <property type="evidence" value="ECO:0007669"/>
    <property type="project" value="UniProtKB-SubCell"/>
</dbReference>
<feature type="domain" description="Dynein attachment factor N-terminal" evidence="12">
    <location>
        <begin position="19"/>
        <end position="78"/>
    </location>
</feature>
<dbReference type="InterPro" id="IPR025986">
    <property type="entry name" value="RPAP3-like_C"/>
</dbReference>
<evidence type="ECO:0000259" key="11">
    <source>
        <dbReference type="Pfam" id="PF13877"/>
    </source>
</evidence>
<evidence type="ECO:0000259" key="12">
    <source>
        <dbReference type="Pfam" id="PF15867"/>
    </source>
</evidence>
<evidence type="ECO:0000256" key="2">
    <source>
        <dbReference type="ARBA" id="ARBA00004230"/>
    </source>
</evidence>
<evidence type="ECO:0000256" key="10">
    <source>
        <dbReference type="ARBA" id="ARBA00049986"/>
    </source>
</evidence>
<evidence type="ECO:0000313" key="14">
    <source>
        <dbReference type="Proteomes" id="UP000054937"/>
    </source>
</evidence>